<gene>
    <name evidence="1" type="ORF">KEC57_07080</name>
</gene>
<organism evidence="1 2">
    <name type="scientific">Microbacterium allomyrinae</name>
    <dbReference type="NCBI Taxonomy" id="2830666"/>
    <lineage>
        <taxon>Bacteria</taxon>
        <taxon>Bacillati</taxon>
        <taxon>Actinomycetota</taxon>
        <taxon>Actinomycetes</taxon>
        <taxon>Micrococcales</taxon>
        <taxon>Microbacteriaceae</taxon>
        <taxon>Microbacterium</taxon>
    </lineage>
</organism>
<dbReference type="Pfam" id="PF05869">
    <property type="entry name" value="Dam"/>
    <property type="match status" value="1"/>
</dbReference>
<evidence type="ECO:0000313" key="2">
    <source>
        <dbReference type="Proteomes" id="UP001139354"/>
    </source>
</evidence>
<dbReference type="GO" id="GO:0003677">
    <property type="term" value="F:DNA binding"/>
    <property type="evidence" value="ECO:0007669"/>
    <property type="project" value="InterPro"/>
</dbReference>
<reference evidence="1" key="1">
    <citation type="submission" date="2021-04" db="EMBL/GenBank/DDBJ databases">
        <title>Microbacterium tenobrionis sp. nov. and Microbacterium allomyrinae sp. nov., isolated from larvae of Tenobrio molitor and Allomyrina dichotoma, respectively.</title>
        <authorList>
            <person name="Lee S.D."/>
        </authorList>
    </citation>
    <scope>NUCLEOTIDE SEQUENCE</scope>
    <source>
        <strain evidence="1">BWT-G7</strain>
    </source>
</reference>
<sequence length="226" mass="24439">MLSAPDKALENRLRRAAKARGYLLERNPVRTPSAPAYGLYRLRASAGAKTAPYALPLSQVADAIQTAKTPKKQRVVTDRWLTPKPLVQALGEFDLDPCGAPGHELAARTLILENGDDGLQDPWHGRVWLNPPFSRAEPHRAFVARMAEHGHGTALLPLWTDTDVWEDSVWTVAAAILVLRNRVRFLKADGSPSPGAPFAMALVAYGEQDADALAGSGIGGHFLPVS</sequence>
<proteinExistence type="predicted"/>
<keyword evidence="2" id="KW-1185">Reference proteome</keyword>
<accession>A0A9X1S2Y9</accession>
<comment type="caution">
    <text evidence="1">The sequence shown here is derived from an EMBL/GenBank/DDBJ whole genome shotgun (WGS) entry which is preliminary data.</text>
</comment>
<dbReference type="Proteomes" id="UP001139354">
    <property type="component" value="Unassembled WGS sequence"/>
</dbReference>
<protein>
    <recommendedName>
        <fullName evidence="3">Adenine methyltransferase</fullName>
    </recommendedName>
</protein>
<dbReference type="GO" id="GO:0009007">
    <property type="term" value="F:site-specific DNA-methyltransferase (adenine-specific) activity"/>
    <property type="evidence" value="ECO:0007669"/>
    <property type="project" value="InterPro"/>
</dbReference>
<dbReference type="InterPro" id="IPR008593">
    <property type="entry name" value="Dam_MeTrfase"/>
</dbReference>
<evidence type="ECO:0008006" key="3">
    <source>
        <dbReference type="Google" id="ProtNLM"/>
    </source>
</evidence>
<dbReference type="AlphaFoldDB" id="A0A9X1S2Y9"/>
<name>A0A9X1S2Y9_9MICO</name>
<dbReference type="EMBL" id="JAGTTN010000002">
    <property type="protein sequence ID" value="MCC2031947.1"/>
    <property type="molecule type" value="Genomic_DNA"/>
</dbReference>
<evidence type="ECO:0000313" key="1">
    <source>
        <dbReference type="EMBL" id="MCC2031947.1"/>
    </source>
</evidence>
<dbReference type="GO" id="GO:0009307">
    <property type="term" value="P:DNA restriction-modification system"/>
    <property type="evidence" value="ECO:0007669"/>
    <property type="project" value="InterPro"/>
</dbReference>